<dbReference type="AlphaFoldDB" id="A0A834TE19"/>
<gene>
    <name evidence="1" type="ORF">G2W53_025109</name>
</gene>
<protein>
    <submittedName>
        <fullName evidence="1">Uncharacterized protein</fullName>
    </submittedName>
</protein>
<name>A0A834TE19_9FABA</name>
<accession>A0A834TE19</accession>
<evidence type="ECO:0000313" key="1">
    <source>
        <dbReference type="EMBL" id="KAF7819654.1"/>
    </source>
</evidence>
<organism evidence="1 2">
    <name type="scientific">Senna tora</name>
    <dbReference type="NCBI Taxonomy" id="362788"/>
    <lineage>
        <taxon>Eukaryota</taxon>
        <taxon>Viridiplantae</taxon>
        <taxon>Streptophyta</taxon>
        <taxon>Embryophyta</taxon>
        <taxon>Tracheophyta</taxon>
        <taxon>Spermatophyta</taxon>
        <taxon>Magnoliopsida</taxon>
        <taxon>eudicotyledons</taxon>
        <taxon>Gunneridae</taxon>
        <taxon>Pentapetalae</taxon>
        <taxon>rosids</taxon>
        <taxon>fabids</taxon>
        <taxon>Fabales</taxon>
        <taxon>Fabaceae</taxon>
        <taxon>Caesalpinioideae</taxon>
        <taxon>Cassia clade</taxon>
        <taxon>Senna</taxon>
    </lineage>
</organism>
<reference evidence="1" key="1">
    <citation type="submission" date="2020-09" db="EMBL/GenBank/DDBJ databases">
        <title>Genome-Enabled Discovery of Anthraquinone Biosynthesis in Senna tora.</title>
        <authorList>
            <person name="Kang S.-H."/>
            <person name="Pandey R.P."/>
            <person name="Lee C.-M."/>
            <person name="Sim J.-S."/>
            <person name="Jeong J.-T."/>
            <person name="Choi B.-S."/>
            <person name="Jung M."/>
            <person name="Ginzburg D."/>
            <person name="Zhao K."/>
            <person name="Won S.Y."/>
            <person name="Oh T.-J."/>
            <person name="Yu Y."/>
            <person name="Kim N.-H."/>
            <person name="Lee O.R."/>
            <person name="Lee T.-H."/>
            <person name="Bashyal P."/>
            <person name="Kim T.-S."/>
            <person name="Lee W.-H."/>
            <person name="Kawkins C."/>
            <person name="Kim C.-K."/>
            <person name="Kim J.S."/>
            <person name="Ahn B.O."/>
            <person name="Rhee S.Y."/>
            <person name="Sohng J.K."/>
        </authorList>
    </citation>
    <scope>NUCLEOTIDE SEQUENCE</scope>
    <source>
        <tissue evidence="1">Leaf</tissue>
    </source>
</reference>
<dbReference type="Proteomes" id="UP000634136">
    <property type="component" value="Unassembled WGS sequence"/>
</dbReference>
<comment type="caution">
    <text evidence="1">The sequence shown here is derived from an EMBL/GenBank/DDBJ whole genome shotgun (WGS) entry which is preliminary data.</text>
</comment>
<keyword evidence="2" id="KW-1185">Reference proteome</keyword>
<dbReference type="EMBL" id="JAAIUW010000008">
    <property type="protein sequence ID" value="KAF7819654.1"/>
    <property type="molecule type" value="Genomic_DNA"/>
</dbReference>
<evidence type="ECO:0000313" key="2">
    <source>
        <dbReference type="Proteomes" id="UP000634136"/>
    </source>
</evidence>
<proteinExistence type="predicted"/>
<sequence length="28" mass="3003">MADSGFVDAKQLGSVVLESLVMAQWHIA</sequence>